<evidence type="ECO:0000256" key="6">
    <source>
        <dbReference type="ARBA" id="ARBA00022692"/>
    </source>
</evidence>
<dbReference type="InterPro" id="IPR037066">
    <property type="entry name" value="Plug_dom_sf"/>
</dbReference>
<dbReference type="NCBIfam" id="TIGR01783">
    <property type="entry name" value="TonB-siderophor"/>
    <property type="match status" value="1"/>
</dbReference>
<keyword evidence="10 15" id="KW-0798">TonB box</keyword>
<dbReference type="GO" id="GO:0015344">
    <property type="term" value="F:siderophore uptake transmembrane transporter activity"/>
    <property type="evidence" value="ECO:0007669"/>
    <property type="project" value="TreeGrafter"/>
</dbReference>
<dbReference type="InterPro" id="IPR013784">
    <property type="entry name" value="Carb-bd-like_fold"/>
</dbReference>
<dbReference type="GO" id="GO:0038023">
    <property type="term" value="F:signaling receptor activity"/>
    <property type="evidence" value="ECO:0007669"/>
    <property type="project" value="InterPro"/>
</dbReference>
<organism evidence="19 20">
    <name type="scientific">Pedobacter westerhofensis</name>
    <dbReference type="NCBI Taxonomy" id="425512"/>
    <lineage>
        <taxon>Bacteria</taxon>
        <taxon>Pseudomonadati</taxon>
        <taxon>Bacteroidota</taxon>
        <taxon>Sphingobacteriia</taxon>
        <taxon>Sphingobacteriales</taxon>
        <taxon>Sphingobacteriaceae</taxon>
        <taxon>Pedobacter</taxon>
    </lineage>
</organism>
<evidence type="ECO:0000256" key="11">
    <source>
        <dbReference type="ARBA" id="ARBA00023136"/>
    </source>
</evidence>
<evidence type="ECO:0000256" key="15">
    <source>
        <dbReference type="RuleBase" id="RU003357"/>
    </source>
</evidence>
<keyword evidence="8" id="KW-0408">Iron</keyword>
<reference evidence="19 20" key="1">
    <citation type="submission" date="2017-05" db="EMBL/GenBank/DDBJ databases">
        <authorList>
            <person name="Varghese N."/>
            <person name="Submissions S."/>
        </authorList>
    </citation>
    <scope>NUCLEOTIDE SEQUENCE [LARGE SCALE GENOMIC DNA]</scope>
    <source>
        <strain evidence="19 20">DSM 19036</strain>
    </source>
</reference>
<keyword evidence="5" id="KW-0410">Iron transport</keyword>
<dbReference type="PANTHER" id="PTHR32552:SF68">
    <property type="entry name" value="FERRICHROME OUTER MEMBRANE TRANSPORTER_PHAGE RECEPTOR"/>
    <property type="match status" value="1"/>
</dbReference>
<dbReference type="Pfam" id="PF00593">
    <property type="entry name" value="TonB_dep_Rec_b-barrel"/>
    <property type="match status" value="1"/>
</dbReference>
<evidence type="ECO:0000313" key="20">
    <source>
        <dbReference type="Proteomes" id="UP000320300"/>
    </source>
</evidence>
<dbReference type="AlphaFoldDB" id="A0A521E7S2"/>
<evidence type="ECO:0000256" key="10">
    <source>
        <dbReference type="ARBA" id="ARBA00023077"/>
    </source>
</evidence>
<dbReference type="Gene3D" id="2.60.40.1120">
    <property type="entry name" value="Carboxypeptidase-like, regulatory domain"/>
    <property type="match status" value="1"/>
</dbReference>
<dbReference type="SUPFAM" id="SSF49452">
    <property type="entry name" value="Starch-binding domain-like"/>
    <property type="match status" value="1"/>
</dbReference>
<dbReference type="InterPro" id="IPR039426">
    <property type="entry name" value="TonB-dep_rcpt-like"/>
</dbReference>
<evidence type="ECO:0000256" key="3">
    <source>
        <dbReference type="ARBA" id="ARBA00022448"/>
    </source>
</evidence>
<feature type="domain" description="TonB-dependent receptor plug" evidence="18">
    <location>
        <begin position="136"/>
        <end position="225"/>
    </location>
</feature>
<comment type="similarity">
    <text evidence="2 14 15">Belongs to the TonB-dependent receptor family.</text>
</comment>
<evidence type="ECO:0000313" key="19">
    <source>
        <dbReference type="EMBL" id="SMO79985.1"/>
    </source>
</evidence>
<keyword evidence="12" id="KW-0675">Receptor</keyword>
<evidence type="ECO:0000256" key="8">
    <source>
        <dbReference type="ARBA" id="ARBA00023004"/>
    </source>
</evidence>
<evidence type="ECO:0000256" key="9">
    <source>
        <dbReference type="ARBA" id="ARBA00023065"/>
    </source>
</evidence>
<feature type="signal peptide" evidence="16">
    <location>
        <begin position="1"/>
        <end position="20"/>
    </location>
</feature>
<dbReference type="SUPFAM" id="SSF56935">
    <property type="entry name" value="Porins"/>
    <property type="match status" value="1"/>
</dbReference>
<dbReference type="InterPro" id="IPR036942">
    <property type="entry name" value="Beta-barrel_TonB_sf"/>
</dbReference>
<comment type="subcellular location">
    <subcellularLocation>
        <location evidence="1 14">Cell outer membrane</location>
        <topology evidence="1 14">Multi-pass membrane protein</topology>
    </subcellularLocation>
</comment>
<evidence type="ECO:0000256" key="16">
    <source>
        <dbReference type="SAM" id="SignalP"/>
    </source>
</evidence>
<dbReference type="InterPro" id="IPR012910">
    <property type="entry name" value="Plug_dom"/>
</dbReference>
<keyword evidence="13 14" id="KW-0998">Cell outer membrane</keyword>
<dbReference type="OrthoDB" id="9758472at2"/>
<dbReference type="GO" id="GO:0009279">
    <property type="term" value="C:cell outer membrane"/>
    <property type="evidence" value="ECO:0007669"/>
    <property type="project" value="UniProtKB-SubCell"/>
</dbReference>
<feature type="domain" description="TonB-dependent receptor-like beta-barrel" evidence="17">
    <location>
        <begin position="352"/>
        <end position="756"/>
    </location>
</feature>
<feature type="chain" id="PRO_5021884697" evidence="16">
    <location>
        <begin position="21"/>
        <end position="782"/>
    </location>
</feature>
<proteinExistence type="inferred from homology"/>
<evidence type="ECO:0000256" key="1">
    <source>
        <dbReference type="ARBA" id="ARBA00004571"/>
    </source>
</evidence>
<dbReference type="InterPro" id="IPR010105">
    <property type="entry name" value="TonB_sidphr_rcpt"/>
</dbReference>
<dbReference type="RefSeq" id="WP_142529015.1">
    <property type="nucleotide sequence ID" value="NZ_CBCSJO010000007.1"/>
</dbReference>
<keyword evidence="4 14" id="KW-1134">Transmembrane beta strand</keyword>
<evidence type="ECO:0000256" key="7">
    <source>
        <dbReference type="ARBA" id="ARBA00022729"/>
    </source>
</evidence>
<dbReference type="Pfam" id="PF07715">
    <property type="entry name" value="Plug"/>
    <property type="match status" value="1"/>
</dbReference>
<evidence type="ECO:0000256" key="13">
    <source>
        <dbReference type="ARBA" id="ARBA00023237"/>
    </source>
</evidence>
<dbReference type="PANTHER" id="PTHR32552">
    <property type="entry name" value="FERRICHROME IRON RECEPTOR-RELATED"/>
    <property type="match status" value="1"/>
</dbReference>
<keyword evidence="7 16" id="KW-0732">Signal</keyword>
<dbReference type="Gene3D" id="2.170.130.10">
    <property type="entry name" value="TonB-dependent receptor, plug domain"/>
    <property type="match status" value="1"/>
</dbReference>
<gene>
    <name evidence="19" type="ORF">SAMN06265348_107191</name>
</gene>
<keyword evidence="11 14" id="KW-0472">Membrane</keyword>
<dbReference type="PROSITE" id="PS52016">
    <property type="entry name" value="TONB_DEPENDENT_REC_3"/>
    <property type="match status" value="1"/>
</dbReference>
<dbReference type="CDD" id="cd01347">
    <property type="entry name" value="ligand_gated_channel"/>
    <property type="match status" value="1"/>
</dbReference>
<evidence type="ECO:0000256" key="12">
    <source>
        <dbReference type="ARBA" id="ARBA00023170"/>
    </source>
</evidence>
<keyword evidence="20" id="KW-1185">Reference proteome</keyword>
<sequence length="782" mass="86844">MKISLPVIVLCCFFSCAVIAQNRGRIRGRVTTSDHRPAVNLSVMLKGTPRIALSNDNGEYEFVHIEPGNYTICITAVGLVSQRKEIIVNRRKTTTVDFILYEDSHQLLEVQVSGGKPNRFAKKETESVARLPVKNLENPQAYTVVSKELLREQVVTEYKSAFKNVPGVIATTAPNGGNYIRIRGYYAGSYLRNGLAAQQYLGLDPVNIERIEVLKGPSGTLFGSSLISFGGLVNRATKTPFEETKGEVSYALGNFGLSRLTADVNTALNKEKTVLFRVNAATHQQHSFQDYGFERSTSAAPSLLYKVNSRLSFLFDAEFYKVNRVTPIYPVFGAAVTVRNFKDLKLDYRKSLTTDETMISQNSTNVFTRAEYKITDKWKSLTQIAFSNGRWDNYSAINAFWLTDTTIRRSVNLQRPRNFNSVNIQQNFNGDFHTGTVRHRLVAGLDAYLFNTTFQNYKALDYDTVNVLRNTPALSLTSVYNKIAAVPPMTSARAVQGQYALYVSDVLSLSDRLYAMLSVRADRFVNKGTTLNGIAPTDKYSQNSFSPKLGLIYQPLKERISIFANYMNGFQNIAPVAQPNSTIASFKPQQANQWEGGAKLDLFGNKLNATLSYYDIRVSNLIRTESAIRDGFAGLYSFQDGEQRSKGYEADLIANPVPGLNLVLGYGHNQNKLLKATANTGKNIASSPYDIANGWVSYRIVKGAATGFGAGLGANYVGKSYFDAANTFVLPAYTMIDATIFYDLPKWTLSAKVNNITSEKAWDMNGSPFTPGQFIGNIAFRF</sequence>
<dbReference type="EMBL" id="FXTN01000007">
    <property type="protein sequence ID" value="SMO79985.1"/>
    <property type="molecule type" value="Genomic_DNA"/>
</dbReference>
<dbReference type="InterPro" id="IPR000531">
    <property type="entry name" value="Beta-barrel_TonB"/>
</dbReference>
<protein>
    <submittedName>
        <fullName evidence="19">Iron complex outermembrane recepter protein</fullName>
    </submittedName>
</protein>
<keyword evidence="9" id="KW-0406">Ion transport</keyword>
<dbReference type="Pfam" id="PF13715">
    <property type="entry name" value="CarbopepD_reg_2"/>
    <property type="match status" value="1"/>
</dbReference>
<keyword evidence="6 14" id="KW-0812">Transmembrane</keyword>
<accession>A0A521E7S2</accession>
<evidence type="ECO:0000259" key="17">
    <source>
        <dbReference type="Pfam" id="PF00593"/>
    </source>
</evidence>
<dbReference type="Gene3D" id="2.40.170.20">
    <property type="entry name" value="TonB-dependent receptor, beta-barrel domain"/>
    <property type="match status" value="1"/>
</dbReference>
<dbReference type="Proteomes" id="UP000320300">
    <property type="component" value="Unassembled WGS sequence"/>
</dbReference>
<keyword evidence="3 14" id="KW-0813">Transport</keyword>
<evidence type="ECO:0000256" key="2">
    <source>
        <dbReference type="ARBA" id="ARBA00009810"/>
    </source>
</evidence>
<evidence type="ECO:0000256" key="5">
    <source>
        <dbReference type="ARBA" id="ARBA00022496"/>
    </source>
</evidence>
<dbReference type="GO" id="GO:0030246">
    <property type="term" value="F:carbohydrate binding"/>
    <property type="evidence" value="ECO:0007669"/>
    <property type="project" value="InterPro"/>
</dbReference>
<name>A0A521E7S2_9SPHI</name>
<evidence type="ECO:0000259" key="18">
    <source>
        <dbReference type="Pfam" id="PF07715"/>
    </source>
</evidence>
<dbReference type="GO" id="GO:0015891">
    <property type="term" value="P:siderophore transport"/>
    <property type="evidence" value="ECO:0007669"/>
    <property type="project" value="InterPro"/>
</dbReference>
<evidence type="ECO:0000256" key="4">
    <source>
        <dbReference type="ARBA" id="ARBA00022452"/>
    </source>
</evidence>
<evidence type="ECO:0000256" key="14">
    <source>
        <dbReference type="PROSITE-ProRule" id="PRU01360"/>
    </source>
</evidence>